<evidence type="ECO:0000259" key="1">
    <source>
        <dbReference type="Pfam" id="PF13302"/>
    </source>
</evidence>
<accession>A0A1T5KY71</accession>
<dbReference type="RefSeq" id="WP_079728681.1">
    <property type="nucleotide sequence ID" value="NZ_FUZP01000003.1"/>
</dbReference>
<reference evidence="2 3" key="1">
    <citation type="submission" date="2017-02" db="EMBL/GenBank/DDBJ databases">
        <authorList>
            <person name="Peterson S.W."/>
        </authorList>
    </citation>
    <scope>NUCLEOTIDE SEQUENCE [LARGE SCALE GENOMIC DNA]</scope>
    <source>
        <strain evidence="2 3">VKM Ac-2059</strain>
    </source>
</reference>
<dbReference type="GO" id="GO:0016747">
    <property type="term" value="F:acyltransferase activity, transferring groups other than amino-acyl groups"/>
    <property type="evidence" value="ECO:0007669"/>
    <property type="project" value="InterPro"/>
</dbReference>
<evidence type="ECO:0000313" key="2">
    <source>
        <dbReference type="EMBL" id="SKC68707.1"/>
    </source>
</evidence>
<evidence type="ECO:0000313" key="3">
    <source>
        <dbReference type="Proteomes" id="UP000190857"/>
    </source>
</evidence>
<keyword evidence="2" id="KW-0808">Transferase</keyword>
<dbReference type="InterPro" id="IPR016181">
    <property type="entry name" value="Acyl_CoA_acyltransferase"/>
</dbReference>
<dbReference type="Pfam" id="PF13302">
    <property type="entry name" value="Acetyltransf_3"/>
    <property type="match status" value="1"/>
</dbReference>
<proteinExistence type="predicted"/>
<gene>
    <name evidence="2" type="ORF">SAMN06309945_2664</name>
</gene>
<name>A0A1T5KY71_9MICO</name>
<feature type="domain" description="N-acetyltransferase" evidence="1">
    <location>
        <begin position="17"/>
        <end position="160"/>
    </location>
</feature>
<dbReference type="Proteomes" id="UP000190857">
    <property type="component" value="Unassembled WGS sequence"/>
</dbReference>
<dbReference type="Gene3D" id="3.40.630.30">
    <property type="match status" value="1"/>
</dbReference>
<dbReference type="InterPro" id="IPR000182">
    <property type="entry name" value="GNAT_dom"/>
</dbReference>
<dbReference type="EMBL" id="FUZP01000003">
    <property type="protein sequence ID" value="SKC68707.1"/>
    <property type="molecule type" value="Genomic_DNA"/>
</dbReference>
<dbReference type="SUPFAM" id="SSF55729">
    <property type="entry name" value="Acyl-CoA N-acyltransferases (Nat)"/>
    <property type="match status" value="1"/>
</dbReference>
<dbReference type="OrthoDB" id="9795199at2"/>
<protein>
    <submittedName>
        <fullName evidence="2">Protein N-acetyltransferase, RimJ/RimL family</fullName>
    </submittedName>
</protein>
<dbReference type="PANTHER" id="PTHR43610:SF1">
    <property type="entry name" value="N-ACETYLTRANSFERASE DOMAIN-CONTAINING PROTEIN"/>
    <property type="match status" value="1"/>
</dbReference>
<organism evidence="2 3">
    <name type="scientific">Okibacterium fritillariae</name>
    <dbReference type="NCBI Taxonomy" id="123320"/>
    <lineage>
        <taxon>Bacteria</taxon>
        <taxon>Bacillati</taxon>
        <taxon>Actinomycetota</taxon>
        <taxon>Actinomycetes</taxon>
        <taxon>Micrococcales</taxon>
        <taxon>Microbacteriaceae</taxon>
        <taxon>Okibacterium</taxon>
    </lineage>
</organism>
<sequence length="217" mass="23623">MTARVPEPAVHVGRFVRIEPLTEADFGELYEAIVHPEVFAGGYGGGPEGLPHDIDGFRRFAAGYFSTASGNQPYVVRLHGGADDGRVVGTSTLGDFDLPSEHAHLGWTAYDPRVWGTAVNVDTKLLMLALAFDNGFGRVKIQADERNARSRAAIAKLGATFEGLVRRDKRRADGTWRTTALFSIIVEEWPQVRAALEARLETYPAPVVTAGETTDRA</sequence>
<keyword evidence="3" id="KW-1185">Reference proteome</keyword>
<dbReference type="PANTHER" id="PTHR43610">
    <property type="entry name" value="BLL6696 PROTEIN"/>
    <property type="match status" value="1"/>
</dbReference>
<dbReference type="STRING" id="123320.SAMN06309945_2664"/>
<dbReference type="AlphaFoldDB" id="A0A1T5KY71"/>